<dbReference type="EMBL" id="ABCB02000018">
    <property type="protein sequence ID" value="EDO61369.1"/>
    <property type="molecule type" value="Genomic_DNA"/>
</dbReference>
<dbReference type="InterPro" id="IPR002481">
    <property type="entry name" value="FUR"/>
</dbReference>
<comment type="caution">
    <text evidence="9">The sequence shown here is derived from an EMBL/GenBank/DDBJ whole genome shotgun (WGS) entry which is preliminary data.</text>
</comment>
<gene>
    <name evidence="9" type="ORF">CLOLEP_01764</name>
</gene>
<dbReference type="GO" id="GO:0045892">
    <property type="term" value="P:negative regulation of DNA-templated transcription"/>
    <property type="evidence" value="ECO:0007669"/>
    <property type="project" value="TreeGrafter"/>
</dbReference>
<dbReference type="Gene3D" id="1.10.10.10">
    <property type="entry name" value="Winged helix-like DNA-binding domain superfamily/Winged helix DNA-binding domain"/>
    <property type="match status" value="1"/>
</dbReference>
<evidence type="ECO:0000256" key="6">
    <source>
        <dbReference type="ARBA" id="ARBA00023163"/>
    </source>
</evidence>
<dbReference type="GO" id="GO:0003700">
    <property type="term" value="F:DNA-binding transcription factor activity"/>
    <property type="evidence" value="ECO:0007669"/>
    <property type="project" value="InterPro"/>
</dbReference>
<dbReference type="PANTHER" id="PTHR33202">
    <property type="entry name" value="ZINC UPTAKE REGULATION PROTEIN"/>
    <property type="match status" value="1"/>
</dbReference>
<keyword evidence="2" id="KW-0678">Repressor</keyword>
<keyword evidence="5" id="KW-0238">DNA-binding</keyword>
<feature type="binding site" evidence="7">
    <location>
        <position position="175"/>
    </location>
    <ligand>
        <name>Zn(2+)</name>
        <dbReference type="ChEBI" id="CHEBI:29105"/>
    </ligand>
</feature>
<feature type="binding site" evidence="7">
    <location>
        <position position="132"/>
    </location>
    <ligand>
        <name>Zn(2+)</name>
        <dbReference type="ChEBI" id="CHEBI:29105"/>
    </ligand>
</feature>
<dbReference type="HOGENOM" id="CLU_096072_5_1_9"/>
<reference evidence="9 10" key="2">
    <citation type="submission" date="2007-08" db="EMBL/GenBank/DDBJ databases">
        <authorList>
            <person name="Fulton L."/>
            <person name="Clifton S."/>
            <person name="Fulton B."/>
            <person name="Xu J."/>
            <person name="Minx P."/>
            <person name="Pepin K.H."/>
            <person name="Johnson M."/>
            <person name="Thiruvilangam P."/>
            <person name="Bhonagiri V."/>
            <person name="Nash W.E."/>
            <person name="Wang C."/>
            <person name="Mardis E.R."/>
            <person name="Wilson R.K."/>
        </authorList>
    </citation>
    <scope>NUCLEOTIDE SEQUENCE [LARGE SCALE GENOMIC DNA]</scope>
    <source>
        <strain evidence="9 10">DSM 753</strain>
    </source>
</reference>
<dbReference type="CDD" id="cd07153">
    <property type="entry name" value="Fur_like"/>
    <property type="match status" value="1"/>
</dbReference>
<sequence>MPPKSFVIANYLHLAFPIVLRPAFSVKRRLVLKFPCFFATMEAKKVTSMAKGFKNTKQRSAIMNLLAERNTPLTAEEIGEAIAPSYPKLALSTVYRNLELFTNAGLLEKSFFQDGVTRYSLAKGHHGHYLICTGCQEKIRLEDCPLHELEHKLTDETGFTITDHDLTLYGLCPACKGKTKNGK</sequence>
<evidence type="ECO:0000256" key="8">
    <source>
        <dbReference type="PIRSR" id="PIRSR602481-2"/>
    </source>
</evidence>
<keyword evidence="4" id="KW-0805">Transcription regulation</keyword>
<feature type="binding site" evidence="7">
    <location>
        <position position="135"/>
    </location>
    <ligand>
        <name>Zn(2+)</name>
        <dbReference type="ChEBI" id="CHEBI:29105"/>
    </ligand>
</feature>
<evidence type="ECO:0000256" key="5">
    <source>
        <dbReference type="ARBA" id="ARBA00023125"/>
    </source>
</evidence>
<dbReference type="AlphaFoldDB" id="A7VT73"/>
<organism evidence="9 10">
    <name type="scientific">[Clostridium] leptum DSM 753</name>
    <dbReference type="NCBI Taxonomy" id="428125"/>
    <lineage>
        <taxon>Bacteria</taxon>
        <taxon>Bacillati</taxon>
        <taxon>Bacillota</taxon>
        <taxon>Clostridia</taxon>
        <taxon>Eubacteriales</taxon>
        <taxon>Oscillospiraceae</taxon>
        <taxon>Oscillospiraceae incertae sedis</taxon>
    </lineage>
</organism>
<keyword evidence="6" id="KW-0804">Transcription</keyword>
<keyword evidence="3 7" id="KW-0862">Zinc</keyword>
<dbReference type="GO" id="GO:0008270">
    <property type="term" value="F:zinc ion binding"/>
    <property type="evidence" value="ECO:0007669"/>
    <property type="project" value="TreeGrafter"/>
</dbReference>
<accession>A7VT73</accession>
<protein>
    <submittedName>
        <fullName evidence="9">Transcriptional regulator, Fur family</fullName>
    </submittedName>
</protein>
<evidence type="ECO:0000313" key="10">
    <source>
        <dbReference type="Proteomes" id="UP000003490"/>
    </source>
</evidence>
<evidence type="ECO:0000256" key="1">
    <source>
        <dbReference type="ARBA" id="ARBA00007957"/>
    </source>
</evidence>
<keyword evidence="8" id="KW-0408">Iron</keyword>
<dbReference type="Gene3D" id="3.30.1490.190">
    <property type="match status" value="1"/>
</dbReference>
<reference evidence="9 10" key="1">
    <citation type="submission" date="2007-08" db="EMBL/GenBank/DDBJ databases">
        <title>Draft genome sequence of Clostridium leptum (DSM 753).</title>
        <authorList>
            <person name="Sudarsanam P."/>
            <person name="Ley R."/>
            <person name="Guruge J."/>
            <person name="Turnbaugh P.J."/>
            <person name="Mahowald M."/>
            <person name="Liep D."/>
            <person name="Gordon J."/>
        </authorList>
    </citation>
    <scope>NUCLEOTIDE SEQUENCE [LARGE SCALE GENOMIC DNA]</scope>
    <source>
        <strain evidence="9 10">DSM 753</strain>
    </source>
</reference>
<proteinExistence type="inferred from homology"/>
<feature type="binding site" evidence="8">
    <location>
        <position position="126"/>
    </location>
    <ligand>
        <name>Fe cation</name>
        <dbReference type="ChEBI" id="CHEBI:24875"/>
    </ligand>
</feature>
<evidence type="ECO:0000256" key="4">
    <source>
        <dbReference type="ARBA" id="ARBA00023015"/>
    </source>
</evidence>
<dbReference type="InterPro" id="IPR036388">
    <property type="entry name" value="WH-like_DNA-bd_sf"/>
</dbReference>
<comment type="cofactor">
    <cofactor evidence="8">
        <name>Mn(2+)</name>
        <dbReference type="ChEBI" id="CHEBI:29035"/>
    </cofactor>
    <cofactor evidence="8">
        <name>Fe(2+)</name>
        <dbReference type="ChEBI" id="CHEBI:29033"/>
    </cofactor>
    <text evidence="8">Binds 1 Mn(2+) or Fe(2+) ion per subunit.</text>
</comment>
<dbReference type="Pfam" id="PF01475">
    <property type="entry name" value="FUR"/>
    <property type="match status" value="1"/>
</dbReference>
<comment type="similarity">
    <text evidence="1">Belongs to the Fur family.</text>
</comment>
<name>A7VT73_9FIRM</name>
<dbReference type="InterPro" id="IPR036390">
    <property type="entry name" value="WH_DNA-bd_sf"/>
</dbReference>
<evidence type="ECO:0000256" key="3">
    <source>
        <dbReference type="ARBA" id="ARBA00022833"/>
    </source>
</evidence>
<evidence type="ECO:0000256" key="2">
    <source>
        <dbReference type="ARBA" id="ARBA00022491"/>
    </source>
</evidence>
<comment type="cofactor">
    <cofactor evidence="7">
        <name>Zn(2+)</name>
        <dbReference type="ChEBI" id="CHEBI:29105"/>
    </cofactor>
    <text evidence="7">Binds 1 zinc ion per subunit.</text>
</comment>
<evidence type="ECO:0000313" key="9">
    <source>
        <dbReference type="EMBL" id="EDO61369.1"/>
    </source>
</evidence>
<keyword evidence="7" id="KW-0479">Metal-binding</keyword>
<dbReference type="GO" id="GO:1900376">
    <property type="term" value="P:regulation of secondary metabolite biosynthetic process"/>
    <property type="evidence" value="ECO:0007669"/>
    <property type="project" value="TreeGrafter"/>
</dbReference>
<dbReference type="InterPro" id="IPR043135">
    <property type="entry name" value="Fur_C"/>
</dbReference>
<dbReference type="SUPFAM" id="SSF46785">
    <property type="entry name" value="Winged helix' DNA-binding domain"/>
    <property type="match status" value="1"/>
</dbReference>
<feature type="binding site" evidence="7">
    <location>
        <position position="172"/>
    </location>
    <ligand>
        <name>Zn(2+)</name>
        <dbReference type="ChEBI" id="CHEBI:29105"/>
    </ligand>
</feature>
<feature type="binding site" evidence="8">
    <location>
        <position position="164"/>
    </location>
    <ligand>
        <name>Fe cation</name>
        <dbReference type="ChEBI" id="CHEBI:24875"/>
    </ligand>
</feature>
<dbReference type="PANTHER" id="PTHR33202:SF7">
    <property type="entry name" value="FERRIC UPTAKE REGULATION PROTEIN"/>
    <property type="match status" value="1"/>
</dbReference>
<evidence type="ECO:0000256" key="7">
    <source>
        <dbReference type="PIRSR" id="PIRSR602481-1"/>
    </source>
</evidence>
<dbReference type="eggNOG" id="COG0735">
    <property type="taxonomic scope" value="Bacteria"/>
</dbReference>
<dbReference type="Proteomes" id="UP000003490">
    <property type="component" value="Unassembled WGS sequence"/>
</dbReference>
<dbReference type="GO" id="GO:0000976">
    <property type="term" value="F:transcription cis-regulatory region binding"/>
    <property type="evidence" value="ECO:0007669"/>
    <property type="project" value="TreeGrafter"/>
</dbReference>